<evidence type="ECO:0000313" key="1">
    <source>
        <dbReference type="EMBL" id="VDM75318.1"/>
    </source>
</evidence>
<protein>
    <recommendedName>
        <fullName evidence="3">Reverse transcriptase domain-containing protein</fullName>
    </recommendedName>
</protein>
<dbReference type="OrthoDB" id="418748at2759"/>
<dbReference type="Proteomes" id="UP000270094">
    <property type="component" value="Unassembled WGS sequence"/>
</dbReference>
<dbReference type="EMBL" id="UYYB01095180">
    <property type="protein sequence ID" value="VDM75318.1"/>
    <property type="molecule type" value="Genomic_DNA"/>
</dbReference>
<evidence type="ECO:0008006" key="3">
    <source>
        <dbReference type="Google" id="ProtNLM"/>
    </source>
</evidence>
<accession>A0A3P7L810</accession>
<sequence length="125" mass="14076">MRICRSAGTADATHNVRIVSMEKSVSCGSPGYGQDVIRWALRKHMIPEVYIQWIRMIYREVTYQVQTAAGRSKPFTHKDRRTSGIGAPSPLIITVMDAVTGSLERQPPWALLYADDVVLMAENRK</sequence>
<gene>
    <name evidence="1" type="ORF">SVUK_LOCUS10316</name>
</gene>
<proteinExistence type="predicted"/>
<reference evidence="1 2" key="1">
    <citation type="submission" date="2018-11" db="EMBL/GenBank/DDBJ databases">
        <authorList>
            <consortium name="Pathogen Informatics"/>
        </authorList>
    </citation>
    <scope>NUCLEOTIDE SEQUENCE [LARGE SCALE GENOMIC DNA]</scope>
</reference>
<dbReference type="AlphaFoldDB" id="A0A3P7L810"/>
<name>A0A3P7L810_STRVU</name>
<organism evidence="1 2">
    <name type="scientific">Strongylus vulgaris</name>
    <name type="common">Blood worm</name>
    <dbReference type="NCBI Taxonomy" id="40348"/>
    <lineage>
        <taxon>Eukaryota</taxon>
        <taxon>Metazoa</taxon>
        <taxon>Ecdysozoa</taxon>
        <taxon>Nematoda</taxon>
        <taxon>Chromadorea</taxon>
        <taxon>Rhabditida</taxon>
        <taxon>Rhabditina</taxon>
        <taxon>Rhabditomorpha</taxon>
        <taxon>Strongyloidea</taxon>
        <taxon>Strongylidae</taxon>
        <taxon>Strongylus</taxon>
    </lineage>
</organism>
<keyword evidence="2" id="KW-1185">Reference proteome</keyword>
<evidence type="ECO:0000313" key="2">
    <source>
        <dbReference type="Proteomes" id="UP000270094"/>
    </source>
</evidence>